<proteinExistence type="inferred from homology"/>
<dbReference type="PANTHER" id="PTHR11579">
    <property type="entry name" value="PROTEIN-L-ISOASPARTATE O-METHYLTRANSFERASE"/>
    <property type="match status" value="1"/>
</dbReference>
<gene>
    <name evidence="7" type="primary">pcm</name>
    <name evidence="8" type="ORF">DLK05_15460</name>
</gene>
<comment type="catalytic activity">
    <reaction evidence="7">
        <text>[protein]-L-isoaspartate + S-adenosyl-L-methionine = [protein]-L-isoaspartate alpha-methyl ester + S-adenosyl-L-homocysteine</text>
        <dbReference type="Rhea" id="RHEA:12705"/>
        <dbReference type="Rhea" id="RHEA-COMP:12143"/>
        <dbReference type="Rhea" id="RHEA-COMP:12144"/>
        <dbReference type="ChEBI" id="CHEBI:57856"/>
        <dbReference type="ChEBI" id="CHEBI:59789"/>
        <dbReference type="ChEBI" id="CHEBI:90596"/>
        <dbReference type="ChEBI" id="CHEBI:90598"/>
        <dbReference type="EC" id="2.1.1.77"/>
    </reaction>
</comment>
<dbReference type="Proteomes" id="UP000282985">
    <property type="component" value="Unassembled WGS sequence"/>
</dbReference>
<dbReference type="Gene3D" id="3.40.50.150">
    <property type="entry name" value="Vaccinia Virus protein VP39"/>
    <property type="match status" value="1"/>
</dbReference>
<comment type="caution">
    <text evidence="8">The sequence shown here is derived from an EMBL/GenBank/DDBJ whole genome shotgun (WGS) entry which is preliminary data.</text>
</comment>
<dbReference type="FunFam" id="3.40.50.150:FF:000010">
    <property type="entry name" value="Protein-L-isoaspartate O-methyltransferase"/>
    <property type="match status" value="1"/>
</dbReference>
<evidence type="ECO:0000256" key="2">
    <source>
        <dbReference type="ARBA" id="ARBA00005369"/>
    </source>
</evidence>
<reference evidence="8 9" key="1">
    <citation type="submission" date="2018-11" db="EMBL/GenBank/DDBJ databases">
        <title>Parancylomarina longa gen. nov., sp. nov., isolated from sediments of southern Okinawa.</title>
        <authorList>
            <person name="Fu T."/>
        </authorList>
    </citation>
    <scope>NUCLEOTIDE SEQUENCE [LARGE SCALE GENOMIC DNA]</scope>
    <source>
        <strain evidence="8 9">T3-2 S1-C</strain>
    </source>
</reference>
<dbReference type="InterPro" id="IPR029063">
    <property type="entry name" value="SAM-dependent_MTases_sf"/>
</dbReference>
<accession>A0A434AF71</accession>
<comment type="function">
    <text evidence="7">Catalyzes the methyl esterification of L-isoaspartyl residues in peptides and proteins that result from spontaneous decomposition of normal L-aspartyl and L-asparaginyl residues. It plays a role in the repair and/or degradation of damaged proteins.</text>
</comment>
<keyword evidence="3 7" id="KW-0963">Cytoplasm</keyword>
<evidence type="ECO:0000256" key="6">
    <source>
        <dbReference type="ARBA" id="ARBA00022691"/>
    </source>
</evidence>
<feature type="active site" evidence="7">
    <location>
        <position position="86"/>
    </location>
</feature>
<keyword evidence="6 7" id="KW-0949">S-adenosyl-L-methionine</keyword>
<evidence type="ECO:0000256" key="5">
    <source>
        <dbReference type="ARBA" id="ARBA00022679"/>
    </source>
</evidence>
<dbReference type="EMBL" id="RJJX01000031">
    <property type="protein sequence ID" value="RUT73019.1"/>
    <property type="molecule type" value="Genomic_DNA"/>
</dbReference>
<keyword evidence="5 7" id="KW-0808">Transferase</keyword>
<evidence type="ECO:0000313" key="9">
    <source>
        <dbReference type="Proteomes" id="UP000282985"/>
    </source>
</evidence>
<dbReference type="GO" id="GO:0004719">
    <property type="term" value="F:protein-L-isoaspartate (D-aspartate) O-methyltransferase activity"/>
    <property type="evidence" value="ECO:0007669"/>
    <property type="project" value="UniProtKB-UniRule"/>
</dbReference>
<comment type="subcellular location">
    <subcellularLocation>
        <location evidence="1 7">Cytoplasm</location>
    </subcellularLocation>
</comment>
<dbReference type="NCBIfam" id="NF001453">
    <property type="entry name" value="PRK00312.1"/>
    <property type="match status" value="1"/>
</dbReference>
<dbReference type="PROSITE" id="PS01279">
    <property type="entry name" value="PCMT"/>
    <property type="match status" value="1"/>
</dbReference>
<evidence type="ECO:0000256" key="3">
    <source>
        <dbReference type="ARBA" id="ARBA00022490"/>
    </source>
</evidence>
<dbReference type="InterPro" id="IPR000682">
    <property type="entry name" value="PCMT"/>
</dbReference>
<keyword evidence="4 7" id="KW-0489">Methyltransferase</keyword>
<dbReference type="GO" id="GO:0032259">
    <property type="term" value="P:methylation"/>
    <property type="evidence" value="ECO:0007669"/>
    <property type="project" value="UniProtKB-KW"/>
</dbReference>
<dbReference type="CDD" id="cd02440">
    <property type="entry name" value="AdoMet_MTases"/>
    <property type="match status" value="1"/>
</dbReference>
<dbReference type="AlphaFoldDB" id="A0A434AF71"/>
<dbReference type="Pfam" id="PF01135">
    <property type="entry name" value="PCMT"/>
    <property type="match status" value="1"/>
</dbReference>
<dbReference type="HAMAP" id="MF_00090">
    <property type="entry name" value="PIMT"/>
    <property type="match status" value="1"/>
</dbReference>
<dbReference type="EC" id="2.1.1.77" evidence="7"/>
<keyword evidence="9" id="KW-1185">Reference proteome</keyword>
<sequence length="238" mass="26281">MKLSFVFGLLFVMIGVNTGKEGSQQMDYKAQRKKMLADQIIGRGITDTDVINAMDKVERHLFVPSHFRMYAYNDRPLPIGQGQTISQPYIVGLMVQLLGGEPDDRILEIGTGSGYEAAILAEIYSEVYTIEIVAALKKRATFVLDSLAYKNVHVRLGDGYLGWPEEAPFDGIIVSCSPVDIPPPLIDQLAEGGKLIIPVGKTNVKQLVVIKKKKGKLSKRSVIPVRFVPMVDEKGNAY</sequence>
<evidence type="ECO:0000256" key="4">
    <source>
        <dbReference type="ARBA" id="ARBA00022603"/>
    </source>
</evidence>
<dbReference type="GO" id="GO:0005737">
    <property type="term" value="C:cytoplasm"/>
    <property type="evidence" value="ECO:0007669"/>
    <property type="project" value="UniProtKB-SubCell"/>
</dbReference>
<name>A0A434AF71_9BACT</name>
<organism evidence="8 9">
    <name type="scientific">Ancylomarina longa</name>
    <dbReference type="NCBI Taxonomy" id="2487017"/>
    <lineage>
        <taxon>Bacteria</taxon>
        <taxon>Pseudomonadati</taxon>
        <taxon>Bacteroidota</taxon>
        <taxon>Bacteroidia</taxon>
        <taxon>Marinilabiliales</taxon>
        <taxon>Marinifilaceae</taxon>
        <taxon>Ancylomarina</taxon>
    </lineage>
</organism>
<comment type="similarity">
    <text evidence="2 7">Belongs to the methyltransferase superfamily. L-isoaspartyl/D-aspartyl protein methyltransferase family.</text>
</comment>
<dbReference type="OrthoDB" id="9810066at2"/>
<dbReference type="NCBIfam" id="TIGR00080">
    <property type="entry name" value="pimt"/>
    <property type="match status" value="1"/>
</dbReference>
<dbReference type="RefSeq" id="WP_127344868.1">
    <property type="nucleotide sequence ID" value="NZ_RJJX01000031.1"/>
</dbReference>
<dbReference type="PANTHER" id="PTHR11579:SF0">
    <property type="entry name" value="PROTEIN-L-ISOASPARTATE(D-ASPARTATE) O-METHYLTRANSFERASE"/>
    <property type="match status" value="1"/>
</dbReference>
<evidence type="ECO:0000313" key="8">
    <source>
        <dbReference type="EMBL" id="RUT73019.1"/>
    </source>
</evidence>
<evidence type="ECO:0000256" key="7">
    <source>
        <dbReference type="HAMAP-Rule" id="MF_00090"/>
    </source>
</evidence>
<dbReference type="SUPFAM" id="SSF53335">
    <property type="entry name" value="S-adenosyl-L-methionine-dependent methyltransferases"/>
    <property type="match status" value="1"/>
</dbReference>
<dbReference type="GO" id="GO:0030091">
    <property type="term" value="P:protein repair"/>
    <property type="evidence" value="ECO:0007669"/>
    <property type="project" value="UniProtKB-UniRule"/>
</dbReference>
<evidence type="ECO:0000256" key="1">
    <source>
        <dbReference type="ARBA" id="ARBA00004496"/>
    </source>
</evidence>
<protein>
    <recommendedName>
        <fullName evidence="7">Protein-L-isoaspartate O-methyltransferase</fullName>
        <ecNumber evidence="7">2.1.1.77</ecNumber>
    </recommendedName>
    <alternativeName>
        <fullName evidence="7">L-isoaspartyl protein carboxyl methyltransferase</fullName>
    </alternativeName>
    <alternativeName>
        <fullName evidence="7">Protein L-isoaspartyl methyltransferase</fullName>
    </alternativeName>
    <alternativeName>
        <fullName evidence="7">Protein-beta-aspartate methyltransferase</fullName>
        <shortName evidence="7">PIMT</shortName>
    </alternativeName>
</protein>